<feature type="transmembrane region" description="Helical" evidence="1">
    <location>
        <begin position="85"/>
        <end position="104"/>
    </location>
</feature>
<dbReference type="EMBL" id="KT164620">
    <property type="protein sequence ID" value="ALO64456.1"/>
    <property type="molecule type" value="Genomic_DNA"/>
</dbReference>
<keyword evidence="1" id="KW-0812">Transmembrane</keyword>
<organism evidence="2">
    <name type="scientific">Lasioglossum calceatum</name>
    <dbReference type="NCBI Taxonomy" id="88504"/>
    <lineage>
        <taxon>Eukaryota</taxon>
        <taxon>Metazoa</taxon>
        <taxon>Ecdysozoa</taxon>
        <taxon>Arthropoda</taxon>
        <taxon>Hexapoda</taxon>
        <taxon>Insecta</taxon>
        <taxon>Pterygota</taxon>
        <taxon>Neoptera</taxon>
        <taxon>Endopterygota</taxon>
        <taxon>Hymenoptera</taxon>
        <taxon>Apocrita</taxon>
        <taxon>Aculeata</taxon>
        <taxon>Apoidea</taxon>
        <taxon>Anthophila</taxon>
        <taxon>Halictidae</taxon>
        <taxon>Halictinae</taxon>
        <taxon>Halictini</taxon>
        <taxon>Lasioglossum</taxon>
        <taxon>Evylaeus</taxon>
    </lineage>
</organism>
<accession>A0A0S2LSU8</accession>
<feature type="transmembrane region" description="Helical" evidence="1">
    <location>
        <begin position="51"/>
        <end position="73"/>
    </location>
</feature>
<dbReference type="AlphaFoldDB" id="A0A0S2LSU8"/>
<protein>
    <submittedName>
        <fullName evidence="2">NADH dehydrogenase subunit 6</fullName>
    </submittedName>
</protein>
<feature type="transmembrane region" description="Helical" evidence="1">
    <location>
        <begin position="27"/>
        <end position="45"/>
    </location>
</feature>
<name>A0A0S2LSU8_9HYME</name>
<sequence length="162" mass="19588">MLKFLLLTIMIMITLIIFNKNISPVNLMMILIMFTMITLILNYLINKKPLYCMMIFISMVSGNMIMFLYFTSLINNYYNKSIKSIINYMLLIIFLMFIMLLIYYMMPNLKFKYFNSHMTIYKIYTYPLCLSTFMLILYLILTLLFSMKICLFKHKPLRKIHN</sequence>
<feature type="transmembrane region" description="Helical" evidence="1">
    <location>
        <begin position="124"/>
        <end position="145"/>
    </location>
</feature>
<keyword evidence="1" id="KW-0472">Membrane</keyword>
<evidence type="ECO:0000256" key="1">
    <source>
        <dbReference type="SAM" id="Phobius"/>
    </source>
</evidence>
<geneLocation type="mitochondrion" evidence="2"/>
<gene>
    <name evidence="2" type="primary">ND6</name>
</gene>
<keyword evidence="1" id="KW-1133">Transmembrane helix</keyword>
<feature type="transmembrane region" description="Helical" evidence="1">
    <location>
        <begin position="6"/>
        <end position="22"/>
    </location>
</feature>
<keyword evidence="2" id="KW-0496">Mitochondrion</keyword>
<evidence type="ECO:0000313" key="2">
    <source>
        <dbReference type="EMBL" id="ALO64456.1"/>
    </source>
</evidence>
<proteinExistence type="predicted"/>
<reference evidence="2" key="1">
    <citation type="submission" date="2015-06" db="EMBL/GenBank/DDBJ databases">
        <title>High-throughput detection of wild bee species with mitogenome skimming and resequencing (mt-S/R).</title>
        <authorList>
            <person name="Tang M."/>
            <person name="Hardman C."/>
            <person name="Ji Y."/>
            <person name="Meng G."/>
            <person name="Liu S."/>
            <person name="Tan M."/>
            <person name="Yang S."/>
            <person name="Yang C."/>
            <person name="Moss E."/>
            <person name="Nevard T."/>
            <person name="Potts S.G."/>
            <person name="Zhou X."/>
            <person name="Yu D.W."/>
        </authorList>
    </citation>
    <scope>NUCLEOTIDE SEQUENCE</scope>
</reference>